<dbReference type="InterPro" id="IPR020946">
    <property type="entry name" value="Flavin_mOase-like"/>
</dbReference>
<accession>A0A084R0Y6</accession>
<keyword evidence="2" id="KW-0285">Flavoprotein</keyword>
<evidence type="ECO:0000256" key="3">
    <source>
        <dbReference type="ARBA" id="ARBA00022827"/>
    </source>
</evidence>
<comment type="similarity">
    <text evidence="1">Belongs to the FAD-binding monooxygenase family.</text>
</comment>
<dbReference type="Gene3D" id="3.50.50.60">
    <property type="entry name" value="FAD/NAD(P)-binding domain"/>
    <property type="match status" value="2"/>
</dbReference>
<dbReference type="Pfam" id="PF00743">
    <property type="entry name" value="FMO-like"/>
    <property type="match status" value="1"/>
</dbReference>
<dbReference type="AlphaFoldDB" id="A0A084R0Y6"/>
<dbReference type="InterPro" id="IPR051209">
    <property type="entry name" value="FAD-bind_Monooxygenase_sf"/>
</dbReference>
<dbReference type="PANTHER" id="PTHR42877:SF8">
    <property type="entry name" value="MONOOXYGENASE"/>
    <property type="match status" value="1"/>
</dbReference>
<dbReference type="InterPro" id="IPR000960">
    <property type="entry name" value="Flavin_mOase"/>
</dbReference>
<dbReference type="OrthoDB" id="74360at2759"/>
<protein>
    <recommendedName>
        <fullName evidence="7">FAD/NAD(P)-binding domain-containing protein</fullName>
    </recommendedName>
</protein>
<proteinExistence type="inferred from homology"/>
<dbReference type="GO" id="GO:0050661">
    <property type="term" value="F:NADP binding"/>
    <property type="evidence" value="ECO:0007669"/>
    <property type="project" value="InterPro"/>
</dbReference>
<dbReference type="SUPFAM" id="SSF51905">
    <property type="entry name" value="FAD/NAD(P)-binding domain"/>
    <property type="match status" value="1"/>
</dbReference>
<keyword evidence="4" id="KW-0560">Oxidoreductase</keyword>
<dbReference type="InterPro" id="IPR036188">
    <property type="entry name" value="FAD/NAD-bd_sf"/>
</dbReference>
<keyword evidence="6" id="KW-1185">Reference proteome</keyword>
<dbReference type="EMBL" id="KL659341">
    <property type="protein sequence ID" value="KFA69871.1"/>
    <property type="molecule type" value="Genomic_DNA"/>
</dbReference>
<evidence type="ECO:0000256" key="4">
    <source>
        <dbReference type="ARBA" id="ARBA00023002"/>
    </source>
</evidence>
<evidence type="ECO:0000256" key="1">
    <source>
        <dbReference type="ARBA" id="ARBA00010139"/>
    </source>
</evidence>
<dbReference type="GO" id="GO:0004499">
    <property type="term" value="F:N,N-dimethylaniline monooxygenase activity"/>
    <property type="evidence" value="ECO:0007669"/>
    <property type="project" value="InterPro"/>
</dbReference>
<dbReference type="HOGENOM" id="CLU_006937_6_1_1"/>
<dbReference type="GO" id="GO:0050660">
    <property type="term" value="F:flavin adenine dinucleotide binding"/>
    <property type="evidence" value="ECO:0007669"/>
    <property type="project" value="InterPro"/>
</dbReference>
<sequence>MDPLLEDAIYHERRVKIICIGAGASGLCLAYKLQRWFRSYELTVYEKNPSVGGTWFENRYPGRACDVPSHNYVYSFEPNADFSSVYAVSEEILGYFENFVEKHGLGKYFKFSHTVEKTTWEENKGHWTVEIKHNINDKRLQDCCHILIHACGFLNKASWPQLPGLGNSEGVKVHSAQYDPSLSLKDKNVLLVGAGSSSAQILPAIQPIAKSLTISIRSPTWLLPDIATEGGKFKPEDIESFKQRPETLLELRQINERTMNSIFRVRGDANESYDGDVIIYAAGFDTSYIPSYPIIGPEGRDLQDEWSESIMGYMGVAASEFPNMLTFLGPYTPVSNGPTLIVIEAQANYICSFIDRYQTEPIHNVAPKAAACRDFKSHVVGFMEKSVWTDDCRNSHNNHTVGGRVPTTWPGSTLHYLEAMREP</sequence>
<dbReference type="STRING" id="1283841.A0A084R0Y6"/>
<name>A0A084R0Y6_STAC4</name>
<evidence type="ECO:0008006" key="7">
    <source>
        <dbReference type="Google" id="ProtNLM"/>
    </source>
</evidence>
<dbReference type="OMA" id="HYLEAMR"/>
<dbReference type="PRINTS" id="PR00370">
    <property type="entry name" value="FMOXYGENASE"/>
</dbReference>
<dbReference type="Proteomes" id="UP000028524">
    <property type="component" value="Unassembled WGS sequence"/>
</dbReference>
<keyword evidence="3" id="KW-0274">FAD</keyword>
<organism evidence="5 6">
    <name type="scientific">Stachybotrys chlorohalonatus (strain IBT 40285)</name>
    <dbReference type="NCBI Taxonomy" id="1283841"/>
    <lineage>
        <taxon>Eukaryota</taxon>
        <taxon>Fungi</taxon>
        <taxon>Dikarya</taxon>
        <taxon>Ascomycota</taxon>
        <taxon>Pezizomycotina</taxon>
        <taxon>Sordariomycetes</taxon>
        <taxon>Hypocreomycetidae</taxon>
        <taxon>Hypocreales</taxon>
        <taxon>Stachybotryaceae</taxon>
        <taxon>Stachybotrys</taxon>
    </lineage>
</organism>
<reference evidence="5 6" key="1">
    <citation type="journal article" date="2014" name="BMC Genomics">
        <title>Comparative genome sequencing reveals chemotype-specific gene clusters in the toxigenic black mold Stachybotrys.</title>
        <authorList>
            <person name="Semeiks J."/>
            <person name="Borek D."/>
            <person name="Otwinowski Z."/>
            <person name="Grishin N.V."/>
        </authorList>
    </citation>
    <scope>NUCLEOTIDE SEQUENCE [LARGE SCALE GENOMIC DNA]</scope>
    <source>
        <strain evidence="5 6">IBT 40285</strain>
    </source>
</reference>
<evidence type="ECO:0000313" key="6">
    <source>
        <dbReference type="Proteomes" id="UP000028524"/>
    </source>
</evidence>
<dbReference type="InParanoid" id="A0A084R0Y6"/>
<evidence type="ECO:0000313" key="5">
    <source>
        <dbReference type="EMBL" id="KFA69871.1"/>
    </source>
</evidence>
<dbReference type="PANTHER" id="PTHR42877">
    <property type="entry name" value="L-ORNITHINE N(5)-MONOOXYGENASE-RELATED"/>
    <property type="match status" value="1"/>
</dbReference>
<gene>
    <name evidence="5" type="ORF">S40285_08984</name>
</gene>
<evidence type="ECO:0000256" key="2">
    <source>
        <dbReference type="ARBA" id="ARBA00022630"/>
    </source>
</evidence>